<evidence type="ECO:0000256" key="7">
    <source>
        <dbReference type="ARBA" id="ARBA00022946"/>
    </source>
</evidence>
<protein>
    <recommendedName>
        <fullName evidence="9">rRNA methyltransferase 1, mitochondrial</fullName>
    </recommendedName>
</protein>
<dbReference type="InterPro" id="IPR029026">
    <property type="entry name" value="tRNA_m1G_MTases_N"/>
</dbReference>
<keyword evidence="13" id="KW-1185">Reference proteome</keyword>
<keyword evidence="7" id="KW-0809">Transit peptide</keyword>
<dbReference type="AlphaFoldDB" id="A0AAD5A237"/>
<dbReference type="InterPro" id="IPR001537">
    <property type="entry name" value="SpoU_MeTrfase"/>
</dbReference>
<dbReference type="InterPro" id="IPR047261">
    <property type="entry name" value="MRM1_MeTrfase_dom"/>
</dbReference>
<evidence type="ECO:0000256" key="1">
    <source>
        <dbReference type="ARBA" id="ARBA00004173"/>
    </source>
</evidence>
<evidence type="ECO:0000256" key="6">
    <source>
        <dbReference type="ARBA" id="ARBA00022691"/>
    </source>
</evidence>
<dbReference type="InterPro" id="IPR029028">
    <property type="entry name" value="Alpha/beta_knot_MTases"/>
</dbReference>
<dbReference type="SUPFAM" id="SSF55315">
    <property type="entry name" value="L30e-like"/>
    <property type="match status" value="1"/>
</dbReference>
<dbReference type="Gene3D" id="3.30.1330.30">
    <property type="match status" value="1"/>
</dbReference>
<keyword evidence="3" id="KW-0698">rRNA processing</keyword>
<keyword evidence="6" id="KW-0949">S-adenosyl-L-methionine</keyword>
<evidence type="ECO:0000256" key="8">
    <source>
        <dbReference type="ARBA" id="ARBA00023128"/>
    </source>
</evidence>
<keyword evidence="8" id="KW-0496">Mitochondrion</keyword>
<evidence type="ECO:0000256" key="9">
    <source>
        <dbReference type="ARBA" id="ARBA00034881"/>
    </source>
</evidence>
<dbReference type="InterPro" id="IPR013123">
    <property type="entry name" value="SpoU_subst-bd"/>
</dbReference>
<dbReference type="EMBL" id="MU583213">
    <property type="protein sequence ID" value="KAI5608328.1"/>
    <property type="molecule type" value="Genomic_DNA"/>
</dbReference>
<sequence>MWTAACRFSRLIKNNTNLEVNALYHNSKNVFGPKDPGLKVSQRVRRSPIKSSGRLSRSVYPSTESSGDDGASGSVRSVSSELQKLSLEDFRKPEPEPQKPPKRVKKSVTEARLQKENRDELVFGVAPCLLALTQGKRKLAQLFVQRREGAQRNSVENVCDAAVKRGIPIKHITKREMEKMVGVAVHQGLCLQASPLSFLTEEKSSCQQNNRQSGKPSPLWLVLEGVQDPMNLGSILRSAYFLGVDRVASSIRNSCPLTPVVSKASSGVMELMDVYGYKNLADIVKIKLNQGWKAVGTIGSEETSSGVPVVPCSDFKMCKPTLLLMGGEGFGLSPELRELCEIFLTVPSSGDLHPAVDSLNVSVATVRYYAASFSTDLTASFRKRVVTGQGSHDFVRKYGCLQRQVLHGRVMNAFSVGCRDEGRDAPFNLWHVNGNGCPEWLPSLLTCFVFNIAAHRDACLHPLQLPRTSEDIYWKMEIGDDWYAISLLFTPSCPLLKALR</sequence>
<dbReference type="CDD" id="cd18105">
    <property type="entry name" value="SpoU-like_MRM1"/>
    <property type="match status" value="1"/>
</dbReference>
<dbReference type="GO" id="GO:0005739">
    <property type="term" value="C:mitochondrion"/>
    <property type="evidence" value="ECO:0007669"/>
    <property type="project" value="UniProtKB-SubCell"/>
</dbReference>
<dbReference type="Pfam" id="PF08032">
    <property type="entry name" value="SpoU_sub_bind"/>
    <property type="match status" value="1"/>
</dbReference>
<feature type="compositionally biased region" description="Polar residues" evidence="10">
    <location>
        <begin position="49"/>
        <end position="65"/>
    </location>
</feature>
<evidence type="ECO:0000256" key="10">
    <source>
        <dbReference type="SAM" id="MobiDB-lite"/>
    </source>
</evidence>
<comment type="caution">
    <text evidence="12">The sequence shown here is derived from an EMBL/GenBank/DDBJ whole genome shotgun (WGS) entry which is preliminary data.</text>
</comment>
<keyword evidence="4 12" id="KW-0489">Methyltransferase</keyword>
<dbReference type="Proteomes" id="UP001205998">
    <property type="component" value="Unassembled WGS sequence"/>
</dbReference>
<dbReference type="GO" id="GO:0016435">
    <property type="term" value="F:rRNA (guanine) methyltransferase activity"/>
    <property type="evidence" value="ECO:0007669"/>
    <property type="project" value="TreeGrafter"/>
</dbReference>
<evidence type="ECO:0000259" key="11">
    <source>
        <dbReference type="SMART" id="SM00967"/>
    </source>
</evidence>
<dbReference type="InterPro" id="IPR047182">
    <property type="entry name" value="MRM1"/>
</dbReference>
<dbReference type="InterPro" id="IPR029064">
    <property type="entry name" value="Ribosomal_eL30-like_sf"/>
</dbReference>
<evidence type="ECO:0000256" key="2">
    <source>
        <dbReference type="ARBA" id="ARBA00007228"/>
    </source>
</evidence>
<dbReference type="Pfam" id="PF00588">
    <property type="entry name" value="SpoU_methylase"/>
    <property type="match status" value="1"/>
</dbReference>
<evidence type="ECO:0000256" key="3">
    <source>
        <dbReference type="ARBA" id="ARBA00022552"/>
    </source>
</evidence>
<dbReference type="PANTHER" id="PTHR46103:SF1">
    <property type="entry name" value="RRNA METHYLTRANSFERASE 1, MITOCHONDRIAL"/>
    <property type="match status" value="1"/>
</dbReference>
<gene>
    <name evidence="12" type="ORF">C0J50_6799</name>
</gene>
<dbReference type="Gene3D" id="3.40.1280.10">
    <property type="match status" value="1"/>
</dbReference>
<evidence type="ECO:0000313" key="13">
    <source>
        <dbReference type="Proteomes" id="UP001205998"/>
    </source>
</evidence>
<accession>A0AAD5A237</accession>
<feature type="compositionally biased region" description="Polar residues" evidence="10">
    <location>
        <begin position="74"/>
        <end position="83"/>
    </location>
</feature>
<evidence type="ECO:0000313" key="12">
    <source>
        <dbReference type="EMBL" id="KAI5608328.1"/>
    </source>
</evidence>
<keyword evidence="5" id="KW-0808">Transferase</keyword>
<dbReference type="SMART" id="SM00967">
    <property type="entry name" value="SpoU_sub_bind"/>
    <property type="match status" value="1"/>
</dbReference>
<proteinExistence type="inferred from homology"/>
<name>A0AAD5A237_SILAS</name>
<reference evidence="12" key="1">
    <citation type="submission" date="2018-07" db="EMBL/GenBank/DDBJ databases">
        <title>Comparative genomics of catfishes provides insights into carnivory and benthic adaptation.</title>
        <authorList>
            <person name="Zhang Y."/>
            <person name="Wang D."/>
            <person name="Peng Z."/>
            <person name="Zheng S."/>
            <person name="Shao F."/>
            <person name="Tao W."/>
        </authorList>
    </citation>
    <scope>NUCLEOTIDE SEQUENCE</scope>
    <source>
        <strain evidence="12">Chongqing</strain>
    </source>
</reference>
<dbReference type="SUPFAM" id="SSF75217">
    <property type="entry name" value="alpha/beta knot"/>
    <property type="match status" value="1"/>
</dbReference>
<dbReference type="PANTHER" id="PTHR46103">
    <property type="entry name" value="RRNA METHYLTRANSFERASE 1, MITOCHONDRIAL"/>
    <property type="match status" value="1"/>
</dbReference>
<comment type="subcellular location">
    <subcellularLocation>
        <location evidence="1">Mitochondrion</location>
    </subcellularLocation>
</comment>
<evidence type="ECO:0000256" key="5">
    <source>
        <dbReference type="ARBA" id="ARBA00022679"/>
    </source>
</evidence>
<feature type="region of interest" description="Disordered" evidence="10">
    <location>
        <begin position="27"/>
        <end position="110"/>
    </location>
</feature>
<feature type="domain" description="RNA 2-O ribose methyltransferase substrate binding" evidence="11">
    <location>
        <begin position="121"/>
        <end position="199"/>
    </location>
</feature>
<dbReference type="GO" id="GO:0003723">
    <property type="term" value="F:RNA binding"/>
    <property type="evidence" value="ECO:0007669"/>
    <property type="project" value="InterPro"/>
</dbReference>
<feature type="compositionally biased region" description="Basic and acidic residues" evidence="10">
    <location>
        <begin position="86"/>
        <end position="99"/>
    </location>
</feature>
<organism evidence="12 13">
    <name type="scientific">Silurus asotus</name>
    <name type="common">Amur catfish</name>
    <name type="synonym">Parasilurus asotus</name>
    <dbReference type="NCBI Taxonomy" id="30991"/>
    <lineage>
        <taxon>Eukaryota</taxon>
        <taxon>Metazoa</taxon>
        <taxon>Chordata</taxon>
        <taxon>Craniata</taxon>
        <taxon>Vertebrata</taxon>
        <taxon>Euteleostomi</taxon>
        <taxon>Actinopterygii</taxon>
        <taxon>Neopterygii</taxon>
        <taxon>Teleostei</taxon>
        <taxon>Ostariophysi</taxon>
        <taxon>Siluriformes</taxon>
        <taxon>Siluridae</taxon>
        <taxon>Silurus</taxon>
    </lineage>
</organism>
<evidence type="ECO:0000256" key="4">
    <source>
        <dbReference type="ARBA" id="ARBA00022603"/>
    </source>
</evidence>
<comment type="similarity">
    <text evidence="2">Belongs to the class IV-like SAM-binding methyltransferase superfamily. RNA methyltransferase TrmH family.</text>
</comment>